<accession>A0A1C7MRD1</accession>
<dbReference type="PANTHER" id="PTHR42339:SF1">
    <property type="entry name" value="HISTONE H1"/>
    <property type="match status" value="1"/>
</dbReference>
<dbReference type="EMBL" id="LUGG01000001">
    <property type="protein sequence ID" value="OBZ79413.1"/>
    <property type="molecule type" value="Genomic_DNA"/>
</dbReference>
<feature type="region of interest" description="Disordered" evidence="1">
    <location>
        <begin position="24"/>
        <end position="57"/>
    </location>
</feature>
<evidence type="ECO:0000313" key="3">
    <source>
        <dbReference type="EMBL" id="OBZ79413.1"/>
    </source>
</evidence>
<sequence length="182" mass="20218">MAPKRKFDVLDPEILDVLADNGDASTSATAAPAPPAKKARASGASEASSSKRKKAKEVVQPKNWTEIILEGEGESDGVPVYDDCNEIRRKIRLLRKTSDWKVTHWLKDIGNVNSNSYNRFMKATGPTGGASNGVYYAAYVYFEKVRIAEGKKKTAKRLRNEDEYPSGIPLEDRRRVWVFGPA</sequence>
<name>A0A1C7MRD1_GRIFR</name>
<dbReference type="OrthoDB" id="2592504at2759"/>
<dbReference type="AlphaFoldDB" id="A0A1C7MRD1"/>
<evidence type="ECO:0000256" key="1">
    <source>
        <dbReference type="SAM" id="MobiDB-lite"/>
    </source>
</evidence>
<evidence type="ECO:0000259" key="2">
    <source>
        <dbReference type="Pfam" id="PF24852"/>
    </source>
</evidence>
<evidence type="ECO:0000313" key="4">
    <source>
        <dbReference type="Proteomes" id="UP000092993"/>
    </source>
</evidence>
<dbReference type="InterPro" id="IPR056143">
    <property type="entry name" value="DUF7726"/>
</dbReference>
<dbReference type="PANTHER" id="PTHR42339">
    <property type="entry name" value="HISTONE H1"/>
    <property type="match status" value="1"/>
</dbReference>
<dbReference type="Pfam" id="PF24852">
    <property type="entry name" value="DUF7726"/>
    <property type="match status" value="1"/>
</dbReference>
<proteinExistence type="predicted"/>
<protein>
    <recommendedName>
        <fullName evidence="2">DUF7726 domain-containing protein</fullName>
    </recommendedName>
</protein>
<comment type="caution">
    <text evidence="3">The sequence shown here is derived from an EMBL/GenBank/DDBJ whole genome shotgun (WGS) entry which is preliminary data.</text>
</comment>
<organism evidence="3 4">
    <name type="scientific">Grifola frondosa</name>
    <name type="common">Maitake</name>
    <name type="synonym">Polyporus frondosus</name>
    <dbReference type="NCBI Taxonomy" id="5627"/>
    <lineage>
        <taxon>Eukaryota</taxon>
        <taxon>Fungi</taxon>
        <taxon>Dikarya</taxon>
        <taxon>Basidiomycota</taxon>
        <taxon>Agaricomycotina</taxon>
        <taxon>Agaricomycetes</taxon>
        <taxon>Polyporales</taxon>
        <taxon>Grifolaceae</taxon>
        <taxon>Grifola</taxon>
    </lineage>
</organism>
<dbReference type="Proteomes" id="UP000092993">
    <property type="component" value="Unassembled WGS sequence"/>
</dbReference>
<gene>
    <name evidence="3" type="ORF">A0H81_00656</name>
</gene>
<keyword evidence="4" id="KW-1185">Reference proteome</keyword>
<reference evidence="3 4" key="1">
    <citation type="submission" date="2016-03" db="EMBL/GenBank/DDBJ databases">
        <title>Whole genome sequencing of Grifola frondosa 9006-11.</title>
        <authorList>
            <person name="Min B."/>
            <person name="Park H."/>
            <person name="Kim J.-G."/>
            <person name="Cho H."/>
            <person name="Oh Y.-L."/>
            <person name="Kong W.-S."/>
            <person name="Choi I.-G."/>
        </authorList>
    </citation>
    <scope>NUCLEOTIDE SEQUENCE [LARGE SCALE GENOMIC DNA]</scope>
    <source>
        <strain evidence="3 4">9006-11</strain>
    </source>
</reference>
<feature type="domain" description="DUF7726" evidence="2">
    <location>
        <begin position="78"/>
        <end position="152"/>
    </location>
</feature>
<dbReference type="OMA" id="FKVTHWL"/>